<sequence>MLTWTSKFKLRLLGPFSFVDPEGRRIVISSRKGAALIAMLAVSKDGERARGWLQTQLWGSREPKEANGSLRRELSDLRQRLNRPSWTPLICERDRVRLDLSIVSVDIFEPDDEAGTHGAGQSGEFLEGIDIPGEEAFEDWLREQRARLLRSAADNAATRAAPPRAPAAISVSSPIWPGQAASDGPSLAILRFTNLTGDPDDAYFAEGFKQELINRLSRVRWLAVIAGDSGDPRGATISSQEARGLGAKYFLDGSIRTAADLMRIDVTLYEAVRLQAVWSKRIEIGRSVIATAFDECLQELALLWQIYSRCCFPPICLLQYGHR</sequence>
<dbReference type="RefSeq" id="WP_143039680.1">
    <property type="nucleotide sequence ID" value="NZ_FNTI01000001.1"/>
</dbReference>
<dbReference type="AlphaFoldDB" id="A0A1H4V646"/>
<protein>
    <submittedName>
        <fullName evidence="1">TolB amino-terminal domain-containing protein</fullName>
    </submittedName>
</protein>
<dbReference type="InterPro" id="IPR016032">
    <property type="entry name" value="Sig_transdc_resp-reg_C-effctor"/>
</dbReference>
<dbReference type="Gene3D" id="1.10.10.10">
    <property type="entry name" value="Winged helix-like DNA-binding domain superfamily/Winged helix DNA-binding domain"/>
    <property type="match status" value="1"/>
</dbReference>
<proteinExistence type="predicted"/>
<name>A0A1H4V646_9BRAD</name>
<dbReference type="OrthoDB" id="9807521at2"/>
<dbReference type="SUPFAM" id="SSF46894">
    <property type="entry name" value="C-terminal effector domain of the bipartite response regulators"/>
    <property type="match status" value="1"/>
</dbReference>
<dbReference type="InterPro" id="IPR036388">
    <property type="entry name" value="WH-like_DNA-bd_sf"/>
</dbReference>
<dbReference type="GO" id="GO:0003677">
    <property type="term" value="F:DNA binding"/>
    <property type="evidence" value="ECO:0007669"/>
    <property type="project" value="InterPro"/>
</dbReference>
<evidence type="ECO:0000313" key="1">
    <source>
        <dbReference type="EMBL" id="SEC76001.1"/>
    </source>
</evidence>
<dbReference type="Proteomes" id="UP000183208">
    <property type="component" value="Unassembled WGS sequence"/>
</dbReference>
<dbReference type="PANTHER" id="PTHR35807">
    <property type="entry name" value="TRANSCRIPTIONAL REGULATOR REDD-RELATED"/>
    <property type="match status" value="1"/>
</dbReference>
<dbReference type="GO" id="GO:0006355">
    <property type="term" value="P:regulation of DNA-templated transcription"/>
    <property type="evidence" value="ECO:0007669"/>
    <property type="project" value="InterPro"/>
</dbReference>
<gene>
    <name evidence="1" type="ORF">SAMN05444171_2197</name>
</gene>
<organism evidence="1 2">
    <name type="scientific">Bradyrhizobium lablabi</name>
    <dbReference type="NCBI Taxonomy" id="722472"/>
    <lineage>
        <taxon>Bacteria</taxon>
        <taxon>Pseudomonadati</taxon>
        <taxon>Pseudomonadota</taxon>
        <taxon>Alphaproteobacteria</taxon>
        <taxon>Hyphomicrobiales</taxon>
        <taxon>Nitrobacteraceae</taxon>
        <taxon>Bradyrhizobium</taxon>
    </lineage>
</organism>
<evidence type="ECO:0000313" key="2">
    <source>
        <dbReference type="Proteomes" id="UP000183208"/>
    </source>
</evidence>
<accession>A0A1H4V646</accession>
<dbReference type="EMBL" id="FNTI01000001">
    <property type="protein sequence ID" value="SEC76001.1"/>
    <property type="molecule type" value="Genomic_DNA"/>
</dbReference>
<reference evidence="1 2" key="1">
    <citation type="submission" date="2016-10" db="EMBL/GenBank/DDBJ databases">
        <authorList>
            <person name="de Groot N.N."/>
        </authorList>
    </citation>
    <scope>NUCLEOTIDE SEQUENCE [LARGE SCALE GENOMIC DNA]</scope>
    <source>
        <strain evidence="1 2">GAS522</strain>
    </source>
</reference>
<dbReference type="InterPro" id="IPR051677">
    <property type="entry name" value="AfsR-DnrI-RedD_regulator"/>
</dbReference>